<sequence>MFDSSMLVLGAANPVAVILCLLVVVLPIGLLIGAVILRASVSLFNKFAGFDEDSRYRVPEPSMLNGMGMLLLSTIANAIFSFLIGAIGVATGMIQDGPEGVDRGGEMLLNLVSLPVSFVIFSAILSSMLPTTFKRAMGVVLCQYLIALALAIVIGLLFLLVVMATGAA</sequence>
<keyword evidence="3" id="KW-1185">Reference proteome</keyword>
<name>A0ABX5YSV7_9PLAN</name>
<reference evidence="2 3" key="1">
    <citation type="submission" date="2019-08" db="EMBL/GenBank/DDBJ databases">
        <title>Deep-cultivation of Planctomycetes and their phenomic and genomic characterization uncovers novel biology.</title>
        <authorList>
            <person name="Wiegand S."/>
            <person name="Jogler M."/>
            <person name="Boedeker C."/>
            <person name="Pinto D."/>
            <person name="Vollmers J."/>
            <person name="Rivas-Marin E."/>
            <person name="Kohn T."/>
            <person name="Peeters S.H."/>
            <person name="Heuer A."/>
            <person name="Rast P."/>
            <person name="Oberbeckmann S."/>
            <person name="Bunk B."/>
            <person name="Jeske O."/>
            <person name="Meyerdierks A."/>
            <person name="Storesund J.E."/>
            <person name="Kallscheuer N."/>
            <person name="Luecker S."/>
            <person name="Lage O.M."/>
            <person name="Pohl T."/>
            <person name="Merkel B.J."/>
            <person name="Hornburger P."/>
            <person name="Mueller R.-W."/>
            <person name="Bruemmer F."/>
            <person name="Labrenz M."/>
            <person name="Spormann A.M."/>
            <person name="Op den Camp H."/>
            <person name="Overmann J."/>
            <person name="Amann R."/>
            <person name="Jetten M.S.M."/>
            <person name="Mascher T."/>
            <person name="Medema M.H."/>
            <person name="Devos D.P."/>
            <person name="Kaster A.-K."/>
            <person name="Ovreas L."/>
            <person name="Rohde M."/>
            <person name="Galperin M.Y."/>
            <person name="Jogler C."/>
        </authorList>
    </citation>
    <scope>NUCLEOTIDE SEQUENCE [LARGE SCALE GENOMIC DNA]</scope>
    <source>
        <strain evidence="2 3">DSM 8797</strain>
    </source>
</reference>
<keyword evidence="1" id="KW-0812">Transmembrane</keyword>
<feature type="transmembrane region" description="Helical" evidence="1">
    <location>
        <begin position="15"/>
        <end position="37"/>
    </location>
</feature>
<dbReference type="Proteomes" id="UP000322887">
    <property type="component" value="Chromosome"/>
</dbReference>
<feature type="transmembrane region" description="Helical" evidence="1">
    <location>
        <begin position="107"/>
        <end position="129"/>
    </location>
</feature>
<proteinExistence type="predicted"/>
<feature type="transmembrane region" description="Helical" evidence="1">
    <location>
        <begin position="141"/>
        <end position="164"/>
    </location>
</feature>
<gene>
    <name evidence="2" type="ORF">GmarT_47530</name>
</gene>
<dbReference type="GeneID" id="98649211"/>
<evidence type="ECO:0000313" key="3">
    <source>
        <dbReference type="Proteomes" id="UP000322887"/>
    </source>
</evidence>
<feature type="transmembrane region" description="Helical" evidence="1">
    <location>
        <begin position="70"/>
        <end position="95"/>
    </location>
</feature>
<dbReference type="RefSeq" id="WP_002648827.1">
    <property type="nucleotide sequence ID" value="NZ_CP042910.1"/>
</dbReference>
<evidence type="ECO:0000313" key="2">
    <source>
        <dbReference type="EMBL" id="QEG18859.1"/>
    </source>
</evidence>
<keyword evidence="1" id="KW-0472">Membrane</keyword>
<protein>
    <recommendedName>
        <fullName evidence="4">DUF4013 domain-containing protein</fullName>
    </recommendedName>
</protein>
<organism evidence="2 3">
    <name type="scientific">Gimesia maris</name>
    <dbReference type="NCBI Taxonomy" id="122"/>
    <lineage>
        <taxon>Bacteria</taxon>
        <taxon>Pseudomonadati</taxon>
        <taxon>Planctomycetota</taxon>
        <taxon>Planctomycetia</taxon>
        <taxon>Planctomycetales</taxon>
        <taxon>Planctomycetaceae</taxon>
        <taxon>Gimesia</taxon>
    </lineage>
</organism>
<evidence type="ECO:0000256" key="1">
    <source>
        <dbReference type="SAM" id="Phobius"/>
    </source>
</evidence>
<evidence type="ECO:0008006" key="4">
    <source>
        <dbReference type="Google" id="ProtNLM"/>
    </source>
</evidence>
<keyword evidence="1" id="KW-1133">Transmembrane helix</keyword>
<accession>A0ABX5YSV7</accession>
<dbReference type="EMBL" id="CP042910">
    <property type="protein sequence ID" value="QEG18859.1"/>
    <property type="molecule type" value="Genomic_DNA"/>
</dbReference>